<dbReference type="STRING" id="65700.SY86_03210"/>
<accession>A0A0M2K6W0</accession>
<evidence type="ECO:0000313" key="1">
    <source>
        <dbReference type="EMBL" id="KKF34674.1"/>
    </source>
</evidence>
<dbReference type="AlphaFoldDB" id="A0A0M2K6W0"/>
<name>A0A0M2K6W0_9GAMM</name>
<reference evidence="1 2" key="1">
    <citation type="submission" date="2015-01" db="EMBL/GenBank/DDBJ databases">
        <title>Erwinia tracheiphila.</title>
        <authorList>
            <person name="Shapiro L.R."/>
        </authorList>
    </citation>
    <scope>NUCLEOTIDE SEQUENCE [LARGE SCALE GENOMIC DNA]</scope>
    <source>
        <strain evidence="1 2">BuffGH</strain>
    </source>
</reference>
<sequence>MADEKDIMICRQAAKYIILNNIVLFILKEQCLLVFINIHSKGTDPGGRARFLQKSHVSHKKIIYHIVNGFIRTQCHLHRLVDLHPPEDCPDS</sequence>
<dbReference type="PATRIC" id="fig|65700.7.peg.811"/>
<protein>
    <submittedName>
        <fullName evidence="1">Uncharacterized protein</fullName>
    </submittedName>
</protein>
<keyword evidence="2" id="KW-1185">Reference proteome</keyword>
<comment type="caution">
    <text evidence="1">The sequence shown here is derived from an EMBL/GenBank/DDBJ whole genome shotgun (WGS) entry which is preliminary data.</text>
</comment>
<proteinExistence type="predicted"/>
<gene>
    <name evidence="1" type="ORF">SY86_03210</name>
</gene>
<dbReference type="Proteomes" id="UP000033924">
    <property type="component" value="Unassembled WGS sequence"/>
</dbReference>
<dbReference type="EMBL" id="JXNU01000003">
    <property type="protein sequence ID" value="KKF34674.1"/>
    <property type="molecule type" value="Genomic_DNA"/>
</dbReference>
<evidence type="ECO:0000313" key="2">
    <source>
        <dbReference type="Proteomes" id="UP000033924"/>
    </source>
</evidence>
<organism evidence="1 2">
    <name type="scientific">Erwinia tracheiphila</name>
    <dbReference type="NCBI Taxonomy" id="65700"/>
    <lineage>
        <taxon>Bacteria</taxon>
        <taxon>Pseudomonadati</taxon>
        <taxon>Pseudomonadota</taxon>
        <taxon>Gammaproteobacteria</taxon>
        <taxon>Enterobacterales</taxon>
        <taxon>Erwiniaceae</taxon>
        <taxon>Erwinia</taxon>
    </lineage>
</organism>